<dbReference type="Proteomes" id="UP000633205">
    <property type="component" value="Unassembled WGS sequence"/>
</dbReference>
<comment type="caution">
    <text evidence="1">The sequence shown here is derived from an EMBL/GenBank/DDBJ whole genome shotgun (WGS) entry which is preliminary data.</text>
</comment>
<proteinExistence type="predicted"/>
<dbReference type="EMBL" id="BMHO01000001">
    <property type="protein sequence ID" value="GGD35155.1"/>
    <property type="molecule type" value="Genomic_DNA"/>
</dbReference>
<organism evidence="1 2">
    <name type="scientific">Microbacterium faecale</name>
    <dbReference type="NCBI Taxonomy" id="1804630"/>
    <lineage>
        <taxon>Bacteria</taxon>
        <taxon>Bacillati</taxon>
        <taxon>Actinomycetota</taxon>
        <taxon>Actinomycetes</taxon>
        <taxon>Micrococcales</taxon>
        <taxon>Microbacteriaceae</taxon>
        <taxon>Microbacterium</taxon>
    </lineage>
</organism>
<reference evidence="1" key="1">
    <citation type="journal article" date="2014" name="Int. J. Syst. Evol. Microbiol.">
        <title>Complete genome sequence of Corynebacterium casei LMG S-19264T (=DSM 44701T), isolated from a smear-ripened cheese.</title>
        <authorList>
            <consortium name="US DOE Joint Genome Institute (JGI-PGF)"/>
            <person name="Walter F."/>
            <person name="Albersmeier A."/>
            <person name="Kalinowski J."/>
            <person name="Ruckert C."/>
        </authorList>
    </citation>
    <scope>NUCLEOTIDE SEQUENCE</scope>
    <source>
        <strain evidence="1">CGMCC 1.15152</strain>
    </source>
</reference>
<protein>
    <recommendedName>
        <fullName evidence="3">Acyl-CoA carboxylase subunit epsilon</fullName>
    </recommendedName>
</protein>
<dbReference type="InterPro" id="IPR032716">
    <property type="entry name" value="ACC_epsilon"/>
</dbReference>
<name>A0A916Y9C2_9MICO</name>
<dbReference type="GO" id="GO:0004658">
    <property type="term" value="F:propionyl-CoA carboxylase activity"/>
    <property type="evidence" value="ECO:0007669"/>
    <property type="project" value="InterPro"/>
</dbReference>
<dbReference type="Pfam" id="PF13822">
    <property type="entry name" value="ACC_epsilon"/>
    <property type="match status" value="1"/>
</dbReference>
<gene>
    <name evidence="1" type="ORF">GCM10010915_14510</name>
</gene>
<evidence type="ECO:0008006" key="3">
    <source>
        <dbReference type="Google" id="ProtNLM"/>
    </source>
</evidence>
<accession>A0A916Y9C2</accession>
<dbReference type="GO" id="GO:0003989">
    <property type="term" value="F:acetyl-CoA carboxylase activity"/>
    <property type="evidence" value="ECO:0007669"/>
    <property type="project" value="InterPro"/>
</dbReference>
<keyword evidence="2" id="KW-1185">Reference proteome</keyword>
<sequence length="67" mass="7370">MTGEPDLRVTRGNPTDEELAAVLAVVTEAAAQEAATATVDDRPVNRAWTTSRRLRRYDRRPWGGFAG</sequence>
<dbReference type="RefSeq" id="WP_188711613.1">
    <property type="nucleotide sequence ID" value="NZ_BMHO01000001.1"/>
</dbReference>
<dbReference type="AlphaFoldDB" id="A0A916Y9C2"/>
<evidence type="ECO:0000313" key="1">
    <source>
        <dbReference type="EMBL" id="GGD35155.1"/>
    </source>
</evidence>
<reference evidence="1" key="2">
    <citation type="submission" date="2020-09" db="EMBL/GenBank/DDBJ databases">
        <authorList>
            <person name="Sun Q."/>
            <person name="Zhou Y."/>
        </authorList>
    </citation>
    <scope>NUCLEOTIDE SEQUENCE</scope>
    <source>
        <strain evidence="1">CGMCC 1.15152</strain>
    </source>
</reference>
<evidence type="ECO:0000313" key="2">
    <source>
        <dbReference type="Proteomes" id="UP000633205"/>
    </source>
</evidence>